<keyword evidence="7" id="KW-0255">Endonuclease</keyword>
<feature type="compositionally biased region" description="Basic and acidic residues" evidence="11">
    <location>
        <begin position="1333"/>
        <end position="1353"/>
    </location>
</feature>
<proteinExistence type="predicted"/>
<evidence type="ECO:0000256" key="11">
    <source>
        <dbReference type="SAM" id="MobiDB-lite"/>
    </source>
</evidence>
<dbReference type="FunFam" id="3.30.70.270:FF:000063">
    <property type="entry name" value="Zinc knuckle domaincontaining protein"/>
    <property type="match status" value="1"/>
</dbReference>
<evidence type="ECO:0000256" key="6">
    <source>
        <dbReference type="ARBA" id="ARBA00022750"/>
    </source>
</evidence>
<sequence>MAEDYPRFSVEHPEQLETFLQELGLHFDARAITTDAQKRGILYKALCPETRRYLAEWVFPRTIEMVSFVNLVQKLQEKVRPAVNQGVLFNNFVCRFQKEGETGGQYIAALRTLVQGLGLGWHGDRMALYQCKRGLRDPKMQETLYGLPEIDLEGAKELIKASETSKKCIQTVTSLTSEVHAVNLHNKPRDFGGKGRGGPNKKTSSADLNCFRCGEPGHSVRRCSLGYNSCKCSGCGKVGHLVKACKSKKSNPSATANCVIAQQPVSSQPEPPVSPAMPSHNCSYDAYSELFQIQSRFLDDPEDDPIHITLSVNGVNTTMQFDDGAQKTVMAESTFRKLFGSSLDTEMSPVQLYSWGCTEPHSTGSCVGVEVSFGGKVFKLPLLISPVKALRAPTLLGRNWIRAFWGKDFLRQALQIDKFTIHAVQSELPQMSAPVKPTELSSENIASWAAKFPCVTGRGTGRYNGPPVHLHLKPGAKPKYQPARSIPFPLITKYNDAVDHNISSSVWVPVEVSEWASGLVPVQKKNGELRLCADYKSTLNPALLTDSYCSPTVSEVLAAASGATIFGELDCKEAYLQIPVDEESSMLMVINTKRGLFRPTTLQFGVKTAPAIFQRLMDGLLGKLEGTVAYQDNVYIFAADLEEYSKRLGRALLLLSQAGIRLNTEKCTWITSSLEILGFRVDKQGVHPTKEKIRAIMEAPTPHDEKSLQSLLGLISFYSRFFKGKSTILEPLHRLLDKGAAFQWCQEHQAALLAVKNQLTSDAVLVHYDAKKPLVLAGDASPYGVGAVLSHIVKNKEGLEEHAPILFASRTLSKAERNYSQLDREALAIIFGVTKFHQYLYGLGQEFQILTDHKPLISLLGAEAPIPEHLSPRMVRCPVPHKDVEVEPAGIFLLEAKDWSPISAKDICNASSVDPLLSKVIQWVKFGWPQSVPEEAKPYYLKRDELSMMKGCLLRGYCTVVPPALQDIALKLAHSLHFGIAHTKAMARSLIWWPGMSRELEKEVTACVECQKNASAPPKSTSACWPAAREVWERVHLDYAGPVEGHYLLIGIDAYSKWPFVKVVNNLTAATLITHIRYIFADFGIPCTIVNDNGAQLVSKEFEQFLLHNNVRHVMSPPWHPASNGLAERTVRSVKELLRKFTEGDFHARLARVLHSMRNRPSAANGVSPAEVMFSNRPSRSPLRRLHPDSWPTLTSTEPPLQPGTLVWALKRVRGTTSWEAGYLKEALGCRIYVVQLNDGSILKVSVDEVRRRLTKEDDDSGRPPIPPSVSEELPTATATPSSATGSIVIPVVQPSTEALTLIPEPEQPRTPPPSPLRTTLTPPVQTPQTSPVREEPLRDETESPRQEGHELGSESSLSPPHLSPEVNPLVGLNPLGRGGILTTPASRGRGQRGRPRGSTNTVINPGAVPTVTRSGRISQAPKRE</sequence>
<feature type="region of interest" description="Disordered" evidence="11">
    <location>
        <begin position="1254"/>
        <end position="1288"/>
    </location>
</feature>
<dbReference type="Gene3D" id="3.30.70.270">
    <property type="match status" value="2"/>
</dbReference>
<dbReference type="SUPFAM" id="SSF56672">
    <property type="entry name" value="DNA/RNA polymerases"/>
    <property type="match status" value="1"/>
</dbReference>
<evidence type="ECO:0000313" key="14">
    <source>
        <dbReference type="Proteomes" id="UP000504606"/>
    </source>
</evidence>
<dbReference type="Gene3D" id="4.10.60.10">
    <property type="entry name" value="Zinc finger, CCHC-type"/>
    <property type="match status" value="1"/>
</dbReference>
<dbReference type="RefSeq" id="XP_026281310.1">
    <property type="nucleotide sequence ID" value="XM_026425525.2"/>
</dbReference>
<organism evidence="14 15">
    <name type="scientific">Frankliniella occidentalis</name>
    <name type="common">Western flower thrips</name>
    <name type="synonym">Euthrips occidentalis</name>
    <dbReference type="NCBI Taxonomy" id="133901"/>
    <lineage>
        <taxon>Eukaryota</taxon>
        <taxon>Metazoa</taxon>
        <taxon>Ecdysozoa</taxon>
        <taxon>Arthropoda</taxon>
        <taxon>Hexapoda</taxon>
        <taxon>Insecta</taxon>
        <taxon>Pterygota</taxon>
        <taxon>Neoptera</taxon>
        <taxon>Paraneoptera</taxon>
        <taxon>Thysanoptera</taxon>
        <taxon>Terebrantia</taxon>
        <taxon>Thripoidea</taxon>
        <taxon>Thripidae</taxon>
        <taxon>Frankliniella</taxon>
    </lineage>
</organism>
<dbReference type="InterPro" id="IPR043128">
    <property type="entry name" value="Rev_trsase/Diguanyl_cyclase"/>
</dbReference>
<dbReference type="Gene3D" id="2.40.70.10">
    <property type="entry name" value="Acid Proteases"/>
    <property type="match status" value="1"/>
</dbReference>
<dbReference type="GeneID" id="113208506"/>
<dbReference type="GO" id="GO:0004519">
    <property type="term" value="F:endonuclease activity"/>
    <property type="evidence" value="ECO:0007669"/>
    <property type="project" value="UniProtKB-KW"/>
</dbReference>
<keyword evidence="5" id="KW-0540">Nuclease</keyword>
<feature type="domain" description="Integrase catalytic" evidence="13">
    <location>
        <begin position="1022"/>
        <end position="1177"/>
    </location>
</feature>
<dbReference type="SUPFAM" id="SSF53098">
    <property type="entry name" value="Ribonuclease H-like"/>
    <property type="match status" value="1"/>
</dbReference>
<gene>
    <name evidence="15" type="primary">LOC113208506</name>
</gene>
<dbReference type="InterPro" id="IPR043502">
    <property type="entry name" value="DNA/RNA_pol_sf"/>
</dbReference>
<dbReference type="InterPro" id="IPR000477">
    <property type="entry name" value="RT_dom"/>
</dbReference>
<evidence type="ECO:0000259" key="13">
    <source>
        <dbReference type="PROSITE" id="PS50994"/>
    </source>
</evidence>
<dbReference type="InterPro" id="IPR012337">
    <property type="entry name" value="RNaseH-like_sf"/>
</dbReference>
<keyword evidence="9" id="KW-0511">Multifunctional enzyme</keyword>
<dbReference type="InterPro" id="IPR041588">
    <property type="entry name" value="Integrase_H2C2"/>
</dbReference>
<keyword evidence="7" id="KW-0378">Hydrolase</keyword>
<dbReference type="InterPro" id="IPR001584">
    <property type="entry name" value="Integrase_cat-core"/>
</dbReference>
<feature type="compositionally biased region" description="Low complexity" evidence="11">
    <location>
        <begin position="1354"/>
        <end position="1366"/>
    </location>
</feature>
<dbReference type="InterPro" id="IPR001878">
    <property type="entry name" value="Znf_CCHC"/>
</dbReference>
<dbReference type="CDD" id="cd09274">
    <property type="entry name" value="RNase_HI_RT_Ty3"/>
    <property type="match status" value="1"/>
</dbReference>
<dbReference type="CDD" id="cd01647">
    <property type="entry name" value="RT_LTR"/>
    <property type="match status" value="1"/>
</dbReference>
<keyword evidence="4" id="KW-0548">Nucleotidyltransferase</keyword>
<dbReference type="SMART" id="SM00343">
    <property type="entry name" value="ZnF_C2HC"/>
    <property type="match status" value="2"/>
</dbReference>
<dbReference type="Gene3D" id="1.10.340.70">
    <property type="match status" value="1"/>
</dbReference>
<dbReference type="PANTHER" id="PTHR37984:SF5">
    <property type="entry name" value="PROTEIN NYNRIN-LIKE"/>
    <property type="match status" value="1"/>
</dbReference>
<keyword evidence="10" id="KW-0479">Metal-binding</keyword>
<feature type="domain" description="CCHC-type" evidence="12">
    <location>
        <begin position="231"/>
        <end position="247"/>
    </location>
</feature>
<evidence type="ECO:0000256" key="10">
    <source>
        <dbReference type="PROSITE-ProRule" id="PRU00047"/>
    </source>
</evidence>
<evidence type="ECO:0000256" key="7">
    <source>
        <dbReference type="ARBA" id="ARBA00022759"/>
    </source>
</evidence>
<keyword evidence="10" id="KW-0862">Zinc</keyword>
<dbReference type="GO" id="GO:0006508">
    <property type="term" value="P:proteolysis"/>
    <property type="evidence" value="ECO:0007669"/>
    <property type="project" value="UniProtKB-KW"/>
</dbReference>
<feature type="domain" description="CCHC-type" evidence="12">
    <location>
        <begin position="210"/>
        <end position="223"/>
    </location>
</feature>
<dbReference type="Pfam" id="PF17921">
    <property type="entry name" value="Integrase_H2C2"/>
    <property type="match status" value="1"/>
</dbReference>
<dbReference type="Proteomes" id="UP000504606">
    <property type="component" value="Unplaced"/>
</dbReference>
<dbReference type="Pfam" id="PF00098">
    <property type="entry name" value="zf-CCHC"/>
    <property type="match status" value="1"/>
</dbReference>
<dbReference type="Gene3D" id="3.10.10.10">
    <property type="entry name" value="HIV Type 1 Reverse Transcriptase, subunit A, domain 1"/>
    <property type="match status" value="1"/>
</dbReference>
<feature type="compositionally biased region" description="Low complexity" evidence="11">
    <location>
        <begin position="1317"/>
        <end position="1332"/>
    </location>
</feature>
<dbReference type="Pfam" id="PF00665">
    <property type="entry name" value="rve"/>
    <property type="match status" value="1"/>
</dbReference>
<evidence type="ECO:0000313" key="15">
    <source>
        <dbReference type="RefSeq" id="XP_026281310.1"/>
    </source>
</evidence>
<evidence type="ECO:0000256" key="2">
    <source>
        <dbReference type="ARBA" id="ARBA00022670"/>
    </source>
</evidence>
<dbReference type="OrthoDB" id="5978043at2759"/>
<dbReference type="CDD" id="cd00303">
    <property type="entry name" value="retropepsin_like"/>
    <property type="match status" value="1"/>
</dbReference>
<dbReference type="GO" id="GO:0042575">
    <property type="term" value="C:DNA polymerase complex"/>
    <property type="evidence" value="ECO:0007669"/>
    <property type="project" value="UniProtKB-ARBA"/>
</dbReference>
<evidence type="ECO:0000256" key="1">
    <source>
        <dbReference type="ARBA" id="ARBA00012493"/>
    </source>
</evidence>
<keyword evidence="14" id="KW-1185">Reference proteome</keyword>
<keyword evidence="10" id="KW-0863">Zinc-finger</keyword>
<dbReference type="GO" id="GO:0004190">
    <property type="term" value="F:aspartic-type endopeptidase activity"/>
    <property type="evidence" value="ECO:0007669"/>
    <property type="project" value="UniProtKB-KW"/>
</dbReference>
<dbReference type="InterPro" id="IPR036397">
    <property type="entry name" value="RNaseH_sf"/>
</dbReference>
<feature type="region of interest" description="Disordered" evidence="11">
    <location>
        <begin position="1162"/>
        <end position="1185"/>
    </location>
</feature>
<dbReference type="InterPro" id="IPR041577">
    <property type="entry name" value="RT_RNaseH_2"/>
</dbReference>
<dbReference type="Pfam" id="PF17919">
    <property type="entry name" value="RT_RNaseH_2"/>
    <property type="match status" value="1"/>
</dbReference>
<dbReference type="SUPFAM" id="SSF57756">
    <property type="entry name" value="Retrovirus zinc finger-like domains"/>
    <property type="match status" value="1"/>
</dbReference>
<dbReference type="GO" id="GO:0008270">
    <property type="term" value="F:zinc ion binding"/>
    <property type="evidence" value="ECO:0007669"/>
    <property type="project" value="UniProtKB-KW"/>
</dbReference>
<dbReference type="SUPFAM" id="SSF50630">
    <property type="entry name" value="Acid proteases"/>
    <property type="match status" value="1"/>
</dbReference>
<evidence type="ECO:0000256" key="3">
    <source>
        <dbReference type="ARBA" id="ARBA00022679"/>
    </source>
</evidence>
<feature type="region of interest" description="Disordered" evidence="11">
    <location>
        <begin position="1301"/>
        <end position="1425"/>
    </location>
</feature>
<accession>A0A6J1SPQ9</accession>
<dbReference type="InterPro" id="IPR021109">
    <property type="entry name" value="Peptidase_aspartic_dom_sf"/>
</dbReference>
<dbReference type="EC" id="2.7.7.49" evidence="1"/>
<dbReference type="GO" id="GO:0003964">
    <property type="term" value="F:RNA-directed DNA polymerase activity"/>
    <property type="evidence" value="ECO:0007669"/>
    <property type="project" value="UniProtKB-EC"/>
</dbReference>
<keyword evidence="8" id="KW-0238">DNA-binding</keyword>
<dbReference type="InterPro" id="IPR036875">
    <property type="entry name" value="Znf_CCHC_sf"/>
</dbReference>
<keyword evidence="6" id="KW-0064">Aspartyl protease</keyword>
<evidence type="ECO:0000256" key="4">
    <source>
        <dbReference type="ARBA" id="ARBA00022695"/>
    </source>
</evidence>
<keyword evidence="2" id="KW-0645">Protease</keyword>
<keyword evidence="3" id="KW-0808">Transferase</keyword>
<evidence type="ECO:0000256" key="8">
    <source>
        <dbReference type="ARBA" id="ARBA00023125"/>
    </source>
</evidence>
<protein>
    <recommendedName>
        <fullName evidence="1">RNA-directed DNA polymerase</fullName>
        <ecNumber evidence="1">2.7.7.49</ecNumber>
    </recommendedName>
</protein>
<dbReference type="Pfam" id="PF00078">
    <property type="entry name" value="RVT_1"/>
    <property type="match status" value="1"/>
</dbReference>
<evidence type="ECO:0000259" key="12">
    <source>
        <dbReference type="PROSITE" id="PS50158"/>
    </source>
</evidence>
<feature type="compositionally biased region" description="Low complexity" evidence="11">
    <location>
        <begin position="1275"/>
        <end position="1285"/>
    </location>
</feature>
<dbReference type="GO" id="GO:0003677">
    <property type="term" value="F:DNA binding"/>
    <property type="evidence" value="ECO:0007669"/>
    <property type="project" value="UniProtKB-KW"/>
</dbReference>
<name>A0A6J1SPQ9_FRAOC</name>
<dbReference type="InterPro" id="IPR050951">
    <property type="entry name" value="Retrovirus_Pol_polyprotein"/>
</dbReference>
<dbReference type="PROSITE" id="PS50158">
    <property type="entry name" value="ZF_CCHC"/>
    <property type="match status" value="2"/>
</dbReference>
<evidence type="ECO:0000256" key="9">
    <source>
        <dbReference type="ARBA" id="ARBA00023268"/>
    </source>
</evidence>
<evidence type="ECO:0000256" key="5">
    <source>
        <dbReference type="ARBA" id="ARBA00022722"/>
    </source>
</evidence>
<dbReference type="GO" id="GO:0015074">
    <property type="term" value="P:DNA integration"/>
    <property type="evidence" value="ECO:0007669"/>
    <property type="project" value="InterPro"/>
</dbReference>
<reference evidence="15" key="1">
    <citation type="submission" date="2025-08" db="UniProtKB">
        <authorList>
            <consortium name="RefSeq"/>
        </authorList>
    </citation>
    <scope>IDENTIFICATION</scope>
    <source>
        <tissue evidence="15">Whole organism</tissue>
    </source>
</reference>
<dbReference type="KEGG" id="foc:113208506"/>
<dbReference type="PROSITE" id="PS50994">
    <property type="entry name" value="INTEGRASE"/>
    <property type="match status" value="1"/>
</dbReference>
<dbReference type="Gene3D" id="3.30.420.10">
    <property type="entry name" value="Ribonuclease H-like superfamily/Ribonuclease H"/>
    <property type="match status" value="1"/>
</dbReference>
<dbReference type="PANTHER" id="PTHR37984">
    <property type="entry name" value="PROTEIN CBG26694"/>
    <property type="match status" value="1"/>
</dbReference>